<dbReference type="PANTHER" id="PTHR24413">
    <property type="entry name" value="SPECKLE-TYPE POZ PROTEIN"/>
    <property type="match status" value="1"/>
</dbReference>
<dbReference type="SMART" id="SM00225">
    <property type="entry name" value="BTB"/>
    <property type="match status" value="1"/>
</dbReference>
<evidence type="ECO:0000313" key="3">
    <source>
        <dbReference type="WBParaSite" id="PDA_v2.g16003.t1"/>
    </source>
</evidence>
<dbReference type="InterPro" id="IPR011333">
    <property type="entry name" value="SKP1/BTB/POZ_sf"/>
</dbReference>
<evidence type="ECO:0000313" key="2">
    <source>
        <dbReference type="Proteomes" id="UP000887578"/>
    </source>
</evidence>
<dbReference type="Pfam" id="PF00651">
    <property type="entry name" value="BTB"/>
    <property type="match status" value="1"/>
</dbReference>
<reference evidence="3" key="1">
    <citation type="submission" date="2022-11" db="UniProtKB">
        <authorList>
            <consortium name="WormBaseParasite"/>
        </authorList>
    </citation>
    <scope>IDENTIFICATION</scope>
</reference>
<dbReference type="CDD" id="cd18186">
    <property type="entry name" value="BTB_POZ_ZBTB_KLHL-like"/>
    <property type="match status" value="1"/>
</dbReference>
<keyword evidence="2" id="KW-1185">Reference proteome</keyword>
<feature type="domain" description="BTB" evidence="1">
    <location>
        <begin position="169"/>
        <end position="228"/>
    </location>
</feature>
<evidence type="ECO:0000259" key="1">
    <source>
        <dbReference type="PROSITE" id="PS50097"/>
    </source>
</evidence>
<sequence>MLQEIPIKIQWKILKKNILVESKSDDWSLISKIFSIAQCPDLKYCLSLRQHKNCQDYKSKIHLALLVDFETIGFKFTQVKANYNVKIPSAKFSFETEFIFKRGQLSGKLFCTPEELLDPSNNFFVDNIMDVILEGNLSIERDNSYYDAEEFIQIKNNHLGLRLWDREDKDFTIVVGGKEIKIHKLIISAESSVFDRMIQSGLKESKENKVTISDFDSEIVEIAMKFCYGVNISKLIVVENAVDTSMEIFLLSHMVPLNVCTIANASILSNSPTLSKKCSDYIVESKKKRITISNLSFLDKDFKTKLYAFSPYN</sequence>
<dbReference type="PROSITE" id="PS50097">
    <property type="entry name" value="BTB"/>
    <property type="match status" value="1"/>
</dbReference>
<name>A0A914PCY3_9BILA</name>
<dbReference type="AlphaFoldDB" id="A0A914PCY3"/>
<dbReference type="WBParaSite" id="PDA_v2.g16003.t1">
    <property type="protein sequence ID" value="PDA_v2.g16003.t1"/>
    <property type="gene ID" value="PDA_v2.g16003"/>
</dbReference>
<dbReference type="InterPro" id="IPR000210">
    <property type="entry name" value="BTB/POZ_dom"/>
</dbReference>
<protein>
    <submittedName>
        <fullName evidence="3">BTB domain-containing protein</fullName>
    </submittedName>
</protein>
<dbReference type="SUPFAM" id="SSF54695">
    <property type="entry name" value="POZ domain"/>
    <property type="match status" value="1"/>
</dbReference>
<dbReference type="Proteomes" id="UP000887578">
    <property type="component" value="Unplaced"/>
</dbReference>
<accession>A0A914PCY3</accession>
<dbReference type="Gene3D" id="3.30.710.10">
    <property type="entry name" value="Potassium Channel Kv1.1, Chain A"/>
    <property type="match status" value="1"/>
</dbReference>
<organism evidence="2 3">
    <name type="scientific">Panagrolaimus davidi</name>
    <dbReference type="NCBI Taxonomy" id="227884"/>
    <lineage>
        <taxon>Eukaryota</taxon>
        <taxon>Metazoa</taxon>
        <taxon>Ecdysozoa</taxon>
        <taxon>Nematoda</taxon>
        <taxon>Chromadorea</taxon>
        <taxon>Rhabditida</taxon>
        <taxon>Tylenchina</taxon>
        <taxon>Panagrolaimomorpha</taxon>
        <taxon>Panagrolaimoidea</taxon>
        <taxon>Panagrolaimidae</taxon>
        <taxon>Panagrolaimus</taxon>
    </lineage>
</organism>
<proteinExistence type="predicted"/>